<dbReference type="EMBL" id="BARV01026377">
    <property type="protein sequence ID" value="GAI40226.1"/>
    <property type="molecule type" value="Genomic_DNA"/>
</dbReference>
<evidence type="ECO:0000256" key="1">
    <source>
        <dbReference type="SAM" id="Coils"/>
    </source>
</evidence>
<proteinExistence type="predicted"/>
<evidence type="ECO:0000313" key="2">
    <source>
        <dbReference type="EMBL" id="GAI40226.1"/>
    </source>
</evidence>
<name>X1PCM8_9ZZZZ</name>
<accession>X1PCM8</accession>
<feature type="non-terminal residue" evidence="2">
    <location>
        <position position="263"/>
    </location>
</feature>
<gene>
    <name evidence="2" type="ORF">S06H3_42628</name>
</gene>
<feature type="non-terminal residue" evidence="2">
    <location>
        <position position="1"/>
    </location>
</feature>
<keyword evidence="1" id="KW-0175">Coiled coil</keyword>
<comment type="caution">
    <text evidence="2">The sequence shown here is derived from an EMBL/GenBank/DDBJ whole genome shotgun (WGS) entry which is preliminary data.</text>
</comment>
<protein>
    <submittedName>
        <fullName evidence="2">Uncharacterized protein</fullName>
    </submittedName>
</protein>
<dbReference type="AlphaFoldDB" id="X1PCM8"/>
<sequence>TKVRFDKLMKGYMPVKGGDTIRVSLEFQTEGKDYFLKKTWKPGNRKGSSILKFSDQREFTTDGEVSRLIDELLPAHQGTVNNILLTWQSALDKTMDILHDEDVNIRPDLGDILRSSIMETDGVSIEKLRLILDREYEDYFQHWDMEKEAPENRRGINYPYKKGVGKILKAYYEKEGIKKNYEEADKIEIEIDEINKKIQDKESKQNKIKDELNQYKGKKSQIQERQQIDNDLREIDHETEEIKKLSKEWPIKENWLSKKAEPG</sequence>
<organism evidence="2">
    <name type="scientific">marine sediment metagenome</name>
    <dbReference type="NCBI Taxonomy" id="412755"/>
    <lineage>
        <taxon>unclassified sequences</taxon>
        <taxon>metagenomes</taxon>
        <taxon>ecological metagenomes</taxon>
    </lineage>
</organism>
<reference evidence="2" key="1">
    <citation type="journal article" date="2014" name="Front. Microbiol.">
        <title>High frequency of phylogenetically diverse reductive dehalogenase-homologous genes in deep subseafloor sedimentary metagenomes.</title>
        <authorList>
            <person name="Kawai M."/>
            <person name="Futagami T."/>
            <person name="Toyoda A."/>
            <person name="Takaki Y."/>
            <person name="Nishi S."/>
            <person name="Hori S."/>
            <person name="Arai W."/>
            <person name="Tsubouchi T."/>
            <person name="Morono Y."/>
            <person name="Uchiyama I."/>
            <person name="Ito T."/>
            <person name="Fujiyama A."/>
            <person name="Inagaki F."/>
            <person name="Takami H."/>
        </authorList>
    </citation>
    <scope>NUCLEOTIDE SEQUENCE</scope>
    <source>
        <strain evidence="2">Expedition CK06-06</strain>
    </source>
</reference>
<feature type="coiled-coil region" evidence="1">
    <location>
        <begin position="177"/>
        <end position="248"/>
    </location>
</feature>